<dbReference type="GeneID" id="29060982"/>
<protein>
    <submittedName>
        <fullName evidence="1">Antitoxin</fullName>
    </submittedName>
</protein>
<dbReference type="RefSeq" id="YP_009282332.1">
    <property type="nucleotide sequence ID" value="NC_031035.1"/>
</dbReference>
<evidence type="ECO:0000313" key="2">
    <source>
        <dbReference type="Proteomes" id="UP000203815"/>
    </source>
</evidence>
<reference evidence="1 2" key="1">
    <citation type="submission" date="2016-07" db="EMBL/GenBank/DDBJ databases">
        <authorList>
            <person name="Ahrens W.T."/>
            <person name="Alaniz S.M."/>
            <person name="Alfonso A.J."/>
            <person name="Andrade A.E."/>
            <person name="Blake C.D."/>
            <person name="Denney K.A."/>
            <person name="Edwards N.C."/>
            <person name="Flores L.M."/>
            <person name="Frontera C.D."/>
            <person name="Frontera J.K."/>
            <person name="Goins A.N."/>
            <person name="Harris C.E."/>
            <person name="Hinojosa K.L."/>
            <person name="Long R.M."/>
            <person name="Lopez J.C."/>
            <person name="Miller C.B."/>
            <person name="Mojica J.C."/>
            <person name="Morales C.A."/>
            <person name="Pena M.C."/>
            <person name="Quezada B.E."/>
            <person name="Rincon P.M."/>
            <person name="Robertson S."/>
            <person name="Soto A.J."/>
            <person name="Vasquez A.D."/>
            <person name="Villegas D.K."/>
            <person name="Vulgamore J.L."/>
            <person name="Robertson M."/>
            <person name="Hatherill J.R."/>
            <person name="Dovalina S.A."/>
            <person name="Zhang D."/>
            <person name="Delesalle V.A."/>
            <person name="Garlena R.A."/>
            <person name="Russell D.A."/>
            <person name="Pope W.H."/>
            <person name="Jacobs-Sera D."/>
            <person name="Hendrix R.W."/>
            <person name="Hatfull G.F."/>
        </authorList>
    </citation>
    <scope>NUCLEOTIDE SEQUENCE [LARGE SCALE GENOMIC DNA]</scope>
</reference>
<keyword evidence="2" id="KW-1185">Reference proteome</keyword>
<accession>A0A1C9EGW9</accession>
<dbReference type="Proteomes" id="UP000203815">
    <property type="component" value="Segment"/>
</dbReference>
<evidence type="ECO:0000313" key="1">
    <source>
        <dbReference type="EMBL" id="AON96742.1"/>
    </source>
</evidence>
<proteinExistence type="predicted"/>
<organism evidence="1 2">
    <name type="scientific">Mycobacterium phage Gengar</name>
    <dbReference type="NCBI Taxonomy" id="1891963"/>
    <lineage>
        <taxon>Viruses</taxon>
        <taxon>Duplodnaviria</taxon>
        <taxon>Heunggongvirae</taxon>
        <taxon>Uroviricota</taxon>
        <taxon>Caudoviricetes</taxon>
        <taxon>Weiservirinae</taxon>
        <taxon>Kratiovirus</taxon>
        <taxon>Kratiovirus gengar</taxon>
    </lineage>
</organism>
<dbReference type="OrthoDB" id="27230at10239"/>
<name>A0A1C9EGW9_9CAUD</name>
<dbReference type="EMBL" id="KX636165">
    <property type="protein sequence ID" value="AON96742.1"/>
    <property type="molecule type" value="Genomic_DNA"/>
</dbReference>
<sequence>MMSKQTRDDLAATIREVATDAEVYEEVMGDHVELTDVKITRGGPRTRVLQVRLDEREMQFVEDAAAARGLPASTVAREILLSTLRRPSVDPDAKAELVGAFVRYLEGVDQKIRCDATTGPASVHETGPASMQSAG</sequence>
<dbReference type="KEGG" id="vg:29060982"/>
<gene>
    <name evidence="1" type="ORF">SEA_GENGAR_87</name>
</gene>